<evidence type="ECO:0000259" key="1">
    <source>
        <dbReference type="PROSITE" id="PS50006"/>
    </source>
</evidence>
<dbReference type="SMART" id="SM00240">
    <property type="entry name" value="FHA"/>
    <property type="match status" value="1"/>
</dbReference>
<protein>
    <submittedName>
        <fullName evidence="2">FHA domain-containing protein</fullName>
    </submittedName>
</protein>
<dbReference type="PROSITE" id="PS50006">
    <property type="entry name" value="FHA_DOMAIN"/>
    <property type="match status" value="1"/>
</dbReference>
<dbReference type="Proteomes" id="UP000249061">
    <property type="component" value="Unassembled WGS sequence"/>
</dbReference>
<reference evidence="2 3" key="1">
    <citation type="submission" date="2017-08" db="EMBL/GenBank/DDBJ databases">
        <title>Infants hospitalized years apart are colonized by the same room-sourced microbial strains.</title>
        <authorList>
            <person name="Brooks B."/>
            <person name="Olm M.R."/>
            <person name="Firek B.A."/>
            <person name="Baker R."/>
            <person name="Thomas B.C."/>
            <person name="Morowitz M.J."/>
            <person name="Banfield J.F."/>
        </authorList>
    </citation>
    <scope>NUCLEOTIDE SEQUENCE [LARGE SCALE GENOMIC DNA]</scope>
    <source>
        <strain evidence="2">S2_003_000_R2_14</strain>
    </source>
</reference>
<dbReference type="Pfam" id="PF00498">
    <property type="entry name" value="FHA"/>
    <property type="match status" value="1"/>
</dbReference>
<dbReference type="Gene3D" id="2.60.200.20">
    <property type="match status" value="2"/>
</dbReference>
<dbReference type="AlphaFoldDB" id="A0A2W5V3S4"/>
<evidence type="ECO:0000313" key="3">
    <source>
        <dbReference type="Proteomes" id="UP000249061"/>
    </source>
</evidence>
<dbReference type="InterPro" id="IPR000253">
    <property type="entry name" value="FHA_dom"/>
</dbReference>
<dbReference type="CDD" id="cd00060">
    <property type="entry name" value="FHA"/>
    <property type="match status" value="2"/>
</dbReference>
<comment type="caution">
    <text evidence="2">The sequence shown here is derived from an EMBL/GenBank/DDBJ whole genome shotgun (WGS) entry which is preliminary data.</text>
</comment>
<dbReference type="SUPFAM" id="SSF49879">
    <property type="entry name" value="SMAD/FHA domain"/>
    <property type="match status" value="2"/>
</dbReference>
<evidence type="ECO:0000313" key="2">
    <source>
        <dbReference type="EMBL" id="PZR16008.1"/>
    </source>
</evidence>
<accession>A0A2W5V3S4</accession>
<feature type="domain" description="FHA" evidence="1">
    <location>
        <begin position="144"/>
        <end position="188"/>
    </location>
</feature>
<gene>
    <name evidence="2" type="ORF">DI536_06825</name>
</gene>
<sequence>MPAANRPRVAVRVVRADGGPESVIPMRGDVMLCGRQGDLTIADDPFVADTQMRLFFSGARLAVEDVGGGNGIFTRLRADREVSSGGEIRVGRQRLVVEPIAPLTAADDGATAWGSPDAGHRFRLIQLLEGGIRGGAYPLKDGENHIGRENGDITFPSDGFVSGRHAVLQVTPERLVLRDLGSSNGTFLRLGAPSFVDNGDQFLIGRQLVRVELS</sequence>
<dbReference type="InterPro" id="IPR008984">
    <property type="entry name" value="SMAD_FHA_dom_sf"/>
</dbReference>
<organism evidence="2 3">
    <name type="scientific">Archangium gephyra</name>
    <dbReference type="NCBI Taxonomy" id="48"/>
    <lineage>
        <taxon>Bacteria</taxon>
        <taxon>Pseudomonadati</taxon>
        <taxon>Myxococcota</taxon>
        <taxon>Myxococcia</taxon>
        <taxon>Myxococcales</taxon>
        <taxon>Cystobacterineae</taxon>
        <taxon>Archangiaceae</taxon>
        <taxon>Archangium</taxon>
    </lineage>
</organism>
<name>A0A2W5V3S4_9BACT</name>
<proteinExistence type="predicted"/>
<dbReference type="EMBL" id="QFQP01000004">
    <property type="protein sequence ID" value="PZR16008.1"/>
    <property type="molecule type" value="Genomic_DNA"/>
</dbReference>